<organism evidence="11 12">
    <name type="scientific">Aerophobetes bacterium</name>
    <dbReference type="NCBI Taxonomy" id="2030807"/>
    <lineage>
        <taxon>Bacteria</taxon>
        <taxon>Candidatus Aerophobota</taxon>
    </lineage>
</organism>
<keyword evidence="2 9" id="KW-1003">Cell membrane</keyword>
<keyword evidence="4 9" id="KW-0132">Cell division</keyword>
<evidence type="ECO:0000256" key="8">
    <source>
        <dbReference type="ARBA" id="ARBA00023306"/>
    </source>
</evidence>
<dbReference type="GO" id="GO:0090529">
    <property type="term" value="P:cell septum assembly"/>
    <property type="evidence" value="ECO:0007669"/>
    <property type="project" value="InterPro"/>
</dbReference>
<accession>A0A523QKS0</accession>
<dbReference type="Gene3D" id="3.40.50.11690">
    <property type="entry name" value="Cell division protein FtsQ/DivIB"/>
    <property type="match status" value="1"/>
</dbReference>
<dbReference type="PANTHER" id="PTHR35851">
    <property type="entry name" value="CELL DIVISION PROTEIN FTSQ"/>
    <property type="match status" value="1"/>
</dbReference>
<dbReference type="GO" id="GO:0043093">
    <property type="term" value="P:FtsZ-dependent cytokinesis"/>
    <property type="evidence" value="ECO:0007669"/>
    <property type="project" value="UniProtKB-UniRule"/>
</dbReference>
<sequence>MRLAKRKALISHRRRVRRKTKRLALLILLTSLGAVIAWFVLTLPYFCITKIEVEGQEKLSKDTILKQAAIPKQRSIFRVDLREVSRRIAQVSRVKKAEVRRVFPSTLLVLVQERVPFAYLEKRAHLWEVDEEGVVIGEAAKKQDLPLITGSGVSRDQTEKIELGVKILTSFQEVGLPLERLNIANENSIVGDLEKGPQVYLTEDGYFDYVAYLPLVLADAKKKDGRIKYVDLRFREQIVVGY</sequence>
<comment type="caution">
    <text evidence="11">The sequence shown here is derived from an EMBL/GenBank/DDBJ whole genome shotgun (WGS) entry which is preliminary data.</text>
</comment>
<evidence type="ECO:0000256" key="1">
    <source>
        <dbReference type="ARBA" id="ARBA00004370"/>
    </source>
</evidence>
<dbReference type="Gene3D" id="3.10.20.310">
    <property type="entry name" value="membrane protein fhac"/>
    <property type="match status" value="1"/>
</dbReference>
<keyword evidence="8 9" id="KW-0131">Cell cycle</keyword>
<comment type="subcellular location">
    <subcellularLocation>
        <location evidence="9">Cell membrane</location>
        <topology evidence="9">Single-pass type II membrane protein</topology>
    </subcellularLocation>
    <subcellularLocation>
        <location evidence="1">Membrane</location>
    </subcellularLocation>
    <text evidence="9">Localizes to the division septum.</text>
</comment>
<dbReference type="Proteomes" id="UP000320781">
    <property type="component" value="Unassembled WGS sequence"/>
</dbReference>
<keyword evidence="6 9" id="KW-1133">Transmembrane helix</keyword>
<evidence type="ECO:0000256" key="5">
    <source>
        <dbReference type="ARBA" id="ARBA00022692"/>
    </source>
</evidence>
<evidence type="ECO:0000256" key="4">
    <source>
        <dbReference type="ARBA" id="ARBA00022618"/>
    </source>
</evidence>
<dbReference type="GO" id="GO:0005886">
    <property type="term" value="C:plasma membrane"/>
    <property type="evidence" value="ECO:0007669"/>
    <property type="project" value="UniProtKB-SubCell"/>
</dbReference>
<evidence type="ECO:0000256" key="3">
    <source>
        <dbReference type="ARBA" id="ARBA00022519"/>
    </source>
</evidence>
<dbReference type="PANTHER" id="PTHR35851:SF1">
    <property type="entry name" value="CELL DIVISION PROTEIN FTSQ"/>
    <property type="match status" value="1"/>
</dbReference>
<evidence type="ECO:0000256" key="9">
    <source>
        <dbReference type="HAMAP-Rule" id="MF_00911"/>
    </source>
</evidence>
<evidence type="ECO:0000256" key="7">
    <source>
        <dbReference type="ARBA" id="ARBA00023136"/>
    </source>
</evidence>
<feature type="domain" description="POTRA" evidence="10">
    <location>
        <begin position="46"/>
        <end position="114"/>
    </location>
</feature>
<keyword evidence="3" id="KW-0997">Cell inner membrane</keyword>
<dbReference type="InterPro" id="IPR026579">
    <property type="entry name" value="FtsQ"/>
</dbReference>
<dbReference type="PROSITE" id="PS51779">
    <property type="entry name" value="POTRA"/>
    <property type="match status" value="1"/>
</dbReference>
<dbReference type="EMBL" id="SOKU01000108">
    <property type="protein sequence ID" value="TES86328.1"/>
    <property type="molecule type" value="Genomic_DNA"/>
</dbReference>
<dbReference type="Pfam" id="PF08478">
    <property type="entry name" value="POTRA_1"/>
    <property type="match status" value="1"/>
</dbReference>
<dbReference type="InterPro" id="IPR013685">
    <property type="entry name" value="POTRA_FtsQ_type"/>
</dbReference>
<dbReference type="HAMAP" id="MF_00911">
    <property type="entry name" value="FtsQ_subfam"/>
    <property type="match status" value="1"/>
</dbReference>
<evidence type="ECO:0000313" key="11">
    <source>
        <dbReference type="EMBL" id="TES86328.1"/>
    </source>
</evidence>
<dbReference type="GO" id="GO:0032153">
    <property type="term" value="C:cell division site"/>
    <property type="evidence" value="ECO:0007669"/>
    <property type="project" value="UniProtKB-UniRule"/>
</dbReference>
<proteinExistence type="inferred from homology"/>
<comment type="function">
    <text evidence="9">Essential cell division protein.</text>
</comment>
<evidence type="ECO:0000259" key="10">
    <source>
        <dbReference type="PROSITE" id="PS51779"/>
    </source>
</evidence>
<name>A0A523QKS0_UNCAE</name>
<dbReference type="InterPro" id="IPR034746">
    <property type="entry name" value="POTRA"/>
</dbReference>
<protein>
    <recommendedName>
        <fullName evidence="9">Cell division protein FtsQ</fullName>
    </recommendedName>
</protein>
<keyword evidence="5 9" id="KW-0812">Transmembrane</keyword>
<evidence type="ECO:0000256" key="2">
    <source>
        <dbReference type="ARBA" id="ARBA00022475"/>
    </source>
</evidence>
<evidence type="ECO:0000313" key="12">
    <source>
        <dbReference type="Proteomes" id="UP000320781"/>
    </source>
</evidence>
<dbReference type="AlphaFoldDB" id="A0A523QKS0"/>
<gene>
    <name evidence="9" type="primary">ftsQ</name>
    <name evidence="11" type="ORF">E3J95_02235</name>
</gene>
<dbReference type="InterPro" id="IPR005548">
    <property type="entry name" value="Cell_div_FtsQ/DivIB_C"/>
</dbReference>
<dbReference type="InterPro" id="IPR045335">
    <property type="entry name" value="FtsQ_C_sf"/>
</dbReference>
<reference evidence="11 12" key="1">
    <citation type="submission" date="2019-03" db="EMBL/GenBank/DDBJ databases">
        <title>Metabolic potential of uncultured bacteria and archaea associated with petroleum seepage in deep-sea sediments.</title>
        <authorList>
            <person name="Dong X."/>
            <person name="Hubert C."/>
        </authorList>
    </citation>
    <scope>NUCLEOTIDE SEQUENCE [LARGE SCALE GENOMIC DNA]</scope>
    <source>
        <strain evidence="11">E44_bin92</strain>
    </source>
</reference>
<evidence type="ECO:0000256" key="6">
    <source>
        <dbReference type="ARBA" id="ARBA00022989"/>
    </source>
</evidence>
<keyword evidence="7 9" id="KW-0472">Membrane</keyword>
<dbReference type="Pfam" id="PF03799">
    <property type="entry name" value="FtsQ_DivIB_C"/>
    <property type="match status" value="1"/>
</dbReference>
<comment type="similarity">
    <text evidence="9">Belongs to the FtsQ/DivIB family. FtsQ subfamily.</text>
</comment>